<reference evidence="6 7" key="1">
    <citation type="submission" date="2018-11" db="EMBL/GenBank/DDBJ databases">
        <title>Lysobacter cryohumiis sp. nov., isolated from soil in the Tianshan Mountains, Xinjiang, China.</title>
        <authorList>
            <person name="Luo Y."/>
            <person name="Sheng H."/>
        </authorList>
    </citation>
    <scope>NUCLEOTIDE SEQUENCE [LARGE SCALE GENOMIC DNA]</scope>
    <source>
        <strain evidence="6 7">ZS60</strain>
    </source>
</reference>
<dbReference type="PANTHER" id="PTHR35603:SF2">
    <property type="entry name" value="OUTER MEMBRANE LIPOPROTEIN"/>
    <property type="match status" value="1"/>
</dbReference>
<evidence type="ECO:0000313" key="6">
    <source>
        <dbReference type="EMBL" id="RNF86104.1"/>
    </source>
</evidence>
<name>A0A3M8T3I7_9GAMM</name>
<dbReference type="InterPro" id="IPR051407">
    <property type="entry name" value="Bact_OM_lipoprot/Surf_antigen"/>
</dbReference>
<evidence type="ECO:0000259" key="5">
    <source>
        <dbReference type="Pfam" id="PF05433"/>
    </source>
</evidence>
<feature type="chain" id="PRO_5018004987" evidence="4">
    <location>
        <begin position="23"/>
        <end position="260"/>
    </location>
</feature>
<evidence type="ECO:0000256" key="1">
    <source>
        <dbReference type="ARBA" id="ARBA00004370"/>
    </source>
</evidence>
<dbReference type="OrthoDB" id="9132795at2"/>
<keyword evidence="7" id="KW-1185">Reference proteome</keyword>
<feature type="domain" description="Glycine zipper 2TM" evidence="5">
    <location>
        <begin position="142"/>
        <end position="181"/>
    </location>
</feature>
<proteinExistence type="predicted"/>
<keyword evidence="2" id="KW-0472">Membrane</keyword>
<evidence type="ECO:0000313" key="7">
    <source>
        <dbReference type="Proteomes" id="UP000267049"/>
    </source>
</evidence>
<comment type="subcellular location">
    <subcellularLocation>
        <location evidence="1">Membrane</location>
    </subcellularLocation>
</comment>
<evidence type="ECO:0000256" key="3">
    <source>
        <dbReference type="SAM" id="MobiDB-lite"/>
    </source>
</evidence>
<evidence type="ECO:0000256" key="2">
    <source>
        <dbReference type="ARBA" id="ARBA00023136"/>
    </source>
</evidence>
<dbReference type="GO" id="GO:0019867">
    <property type="term" value="C:outer membrane"/>
    <property type="evidence" value="ECO:0007669"/>
    <property type="project" value="InterPro"/>
</dbReference>
<feature type="compositionally biased region" description="Polar residues" evidence="3">
    <location>
        <begin position="90"/>
        <end position="103"/>
    </location>
</feature>
<feature type="signal peptide" evidence="4">
    <location>
        <begin position="1"/>
        <end position="22"/>
    </location>
</feature>
<dbReference type="PANTHER" id="PTHR35603">
    <property type="match status" value="1"/>
</dbReference>
<feature type="region of interest" description="Disordered" evidence="3">
    <location>
        <begin position="71"/>
        <end position="124"/>
    </location>
</feature>
<dbReference type="EMBL" id="RIBS01000001">
    <property type="protein sequence ID" value="RNF86104.1"/>
    <property type="molecule type" value="Genomic_DNA"/>
</dbReference>
<keyword evidence="4" id="KW-0732">Signal</keyword>
<evidence type="ECO:0000256" key="4">
    <source>
        <dbReference type="SAM" id="SignalP"/>
    </source>
</evidence>
<dbReference type="RefSeq" id="WP_123086224.1">
    <property type="nucleotide sequence ID" value="NZ_RIBS01000001.1"/>
</dbReference>
<comment type="caution">
    <text evidence="6">The sequence shown here is derived from an EMBL/GenBank/DDBJ whole genome shotgun (WGS) entry which is preliminary data.</text>
</comment>
<organism evidence="6 7">
    <name type="scientific">Montanilutibacter psychrotolerans</name>
    <dbReference type="NCBI Taxonomy" id="1327343"/>
    <lineage>
        <taxon>Bacteria</taxon>
        <taxon>Pseudomonadati</taxon>
        <taxon>Pseudomonadota</taxon>
        <taxon>Gammaproteobacteria</taxon>
        <taxon>Lysobacterales</taxon>
        <taxon>Lysobacteraceae</taxon>
        <taxon>Montanilutibacter</taxon>
    </lineage>
</organism>
<dbReference type="Pfam" id="PF05433">
    <property type="entry name" value="Rick_17kDa_Anti"/>
    <property type="match status" value="1"/>
</dbReference>
<accession>A0A3M8T3I7</accession>
<feature type="compositionally biased region" description="Basic and acidic residues" evidence="3">
    <location>
        <begin position="112"/>
        <end position="124"/>
    </location>
</feature>
<dbReference type="Proteomes" id="UP000267049">
    <property type="component" value="Unassembled WGS sequence"/>
</dbReference>
<sequence>MKRLLVSTLALGLAVVTSVASAQTYGQPDYGYDGYPRTGNVYPDRTGNDRHAQYDYARVVRVDPVIDARYGQSTPRGSYINDRGQRCYENRSNGYDDSYQASYPDNGYYGGDYRDPRQDGYYDRNGDYRRNTGGTETGRNVATIVGGIAGAVLGSKVGGGSGSYATAAIGSMVGGMAGRSIYNQTQRPRNRVGTVVSCDSYPDRNNYYRTGGYDNGDYATGGSGVSAYDVTYEYAGRHYTTRTAYHPGERIRVRVDVRPE</sequence>
<gene>
    <name evidence="6" type="ORF">EER27_01320</name>
</gene>
<protein>
    <submittedName>
        <fullName evidence="6">Glycine zipper 2TM domain-containing protein</fullName>
    </submittedName>
</protein>
<dbReference type="AlphaFoldDB" id="A0A3M8T3I7"/>
<dbReference type="InterPro" id="IPR008816">
    <property type="entry name" value="Gly_zipper_2TM_dom"/>
</dbReference>